<comment type="caution">
    <text evidence="1">The sequence shown here is derived from an EMBL/GenBank/DDBJ whole genome shotgun (WGS) entry which is preliminary data.</text>
</comment>
<evidence type="ECO:0000313" key="1">
    <source>
        <dbReference type="EMBL" id="MPM29177.1"/>
    </source>
</evidence>
<sequence length="102" mass="10964">MQGLAGIAGKVADDGQPHPIIHKLLQNLSGQAGAEHKKGLRKSFLVDGHIGAAGFMVYGHNQIQRRLGVKNQRLRTVNHSRPRAAGFNGLNCHGASFLSFSK</sequence>
<name>A0A644YLJ2_9ZZZZ</name>
<proteinExistence type="predicted"/>
<dbReference type="EMBL" id="VSSQ01005445">
    <property type="protein sequence ID" value="MPM29177.1"/>
    <property type="molecule type" value="Genomic_DNA"/>
</dbReference>
<reference evidence="1" key="1">
    <citation type="submission" date="2019-08" db="EMBL/GenBank/DDBJ databases">
        <authorList>
            <person name="Kucharzyk K."/>
            <person name="Murdoch R.W."/>
            <person name="Higgins S."/>
            <person name="Loffler F."/>
        </authorList>
    </citation>
    <scope>NUCLEOTIDE SEQUENCE</scope>
</reference>
<dbReference type="AlphaFoldDB" id="A0A644YLJ2"/>
<gene>
    <name evidence="1" type="ORF">SDC9_75717</name>
</gene>
<organism evidence="1">
    <name type="scientific">bioreactor metagenome</name>
    <dbReference type="NCBI Taxonomy" id="1076179"/>
    <lineage>
        <taxon>unclassified sequences</taxon>
        <taxon>metagenomes</taxon>
        <taxon>ecological metagenomes</taxon>
    </lineage>
</organism>
<protein>
    <submittedName>
        <fullName evidence="1">Uncharacterized protein</fullName>
    </submittedName>
</protein>
<accession>A0A644YLJ2</accession>